<dbReference type="SUPFAM" id="SSF55729">
    <property type="entry name" value="Acyl-CoA N-acyltransferases (Nat)"/>
    <property type="match status" value="1"/>
</dbReference>
<dbReference type="AlphaFoldDB" id="A0A6J2U3G7"/>
<sequence>MDMSHSLVEIERSDWAQLRDLYVHKRTESVGYQCLKNFISWIDQEPSESIKLLSLDGDWKTDGTFIIVANIGGCLKHVYFNTLTENLERLKIALNCLEGKSGDYLLFGYSAHLIPALENFAKRLTGKPLLPGEQEETVWYHASKKLVDSFTINVPEGIKLADLVIENAEQINEIWPHRAPGSVDFVRRLILYNVSVGAFDGAGNLIAWCLRLPLGSLGLLHVTDGQKRKGLGSLLVRYMSKKLAELGDEALAPVVVKNVASRSMFEKLGFRQIDSVYWSAV</sequence>
<dbReference type="InterPro" id="IPR053225">
    <property type="entry name" value="Acyl-CoA_N-acyltransferase"/>
</dbReference>
<dbReference type="PROSITE" id="PS51186">
    <property type="entry name" value="GNAT"/>
    <property type="match status" value="1"/>
</dbReference>
<protein>
    <submittedName>
        <fullName evidence="3">Uncharacterized protein LOC115630678</fullName>
    </submittedName>
</protein>
<dbReference type="InterPro" id="IPR000182">
    <property type="entry name" value="GNAT_dom"/>
</dbReference>
<dbReference type="Proteomes" id="UP000504634">
    <property type="component" value="Unplaced"/>
</dbReference>
<dbReference type="GO" id="GO:0016747">
    <property type="term" value="F:acyltransferase activity, transferring groups other than amino-acyl groups"/>
    <property type="evidence" value="ECO:0007669"/>
    <property type="project" value="InterPro"/>
</dbReference>
<dbReference type="Gene3D" id="3.40.630.30">
    <property type="match status" value="2"/>
</dbReference>
<dbReference type="Pfam" id="PF08445">
    <property type="entry name" value="FR47"/>
    <property type="match status" value="1"/>
</dbReference>
<accession>A0A6J2U3G7</accession>
<keyword evidence="2" id="KW-1185">Reference proteome</keyword>
<dbReference type="InterPro" id="IPR016181">
    <property type="entry name" value="Acyl_CoA_acyltransferase"/>
</dbReference>
<name>A0A6J2U3G7_DROLE</name>
<proteinExistence type="predicted"/>
<gene>
    <name evidence="3" type="primary">LOC115630678</name>
</gene>
<dbReference type="PANTHER" id="PTHR20958">
    <property type="entry name" value="GLYCINE N-ACYLTRANSFERASE-LIKE PROTEIN"/>
    <property type="match status" value="1"/>
</dbReference>
<feature type="domain" description="N-acetyltransferase" evidence="1">
    <location>
        <begin position="158"/>
        <end position="281"/>
    </location>
</feature>
<dbReference type="RefSeq" id="XP_030383181.1">
    <property type="nucleotide sequence ID" value="XM_030527321.1"/>
</dbReference>
<dbReference type="PANTHER" id="PTHR20958:SF10">
    <property type="entry name" value="GH05617P-RELATED"/>
    <property type="match status" value="1"/>
</dbReference>
<evidence type="ECO:0000313" key="2">
    <source>
        <dbReference type="Proteomes" id="UP000504634"/>
    </source>
</evidence>
<dbReference type="InterPro" id="IPR013653">
    <property type="entry name" value="GCN5-like_dom"/>
</dbReference>
<evidence type="ECO:0000313" key="3">
    <source>
        <dbReference type="RefSeq" id="XP_030383181.1"/>
    </source>
</evidence>
<organism evidence="2 3">
    <name type="scientific">Drosophila lebanonensis</name>
    <name type="common">Fruit fly</name>
    <name type="synonym">Scaptodrosophila lebanonensis</name>
    <dbReference type="NCBI Taxonomy" id="7225"/>
    <lineage>
        <taxon>Eukaryota</taxon>
        <taxon>Metazoa</taxon>
        <taxon>Ecdysozoa</taxon>
        <taxon>Arthropoda</taxon>
        <taxon>Hexapoda</taxon>
        <taxon>Insecta</taxon>
        <taxon>Pterygota</taxon>
        <taxon>Neoptera</taxon>
        <taxon>Endopterygota</taxon>
        <taxon>Diptera</taxon>
        <taxon>Brachycera</taxon>
        <taxon>Muscomorpha</taxon>
        <taxon>Ephydroidea</taxon>
        <taxon>Drosophilidae</taxon>
        <taxon>Scaptodrosophila</taxon>
    </lineage>
</organism>
<evidence type="ECO:0000259" key="1">
    <source>
        <dbReference type="PROSITE" id="PS51186"/>
    </source>
</evidence>
<dbReference type="OrthoDB" id="7305308at2759"/>
<reference evidence="3" key="1">
    <citation type="submission" date="2025-08" db="UniProtKB">
        <authorList>
            <consortium name="RefSeq"/>
        </authorList>
    </citation>
    <scope>IDENTIFICATION</scope>
    <source>
        <strain evidence="3">11010-0011.00</strain>
        <tissue evidence="3">Whole body</tissue>
    </source>
</reference>
<dbReference type="GeneID" id="115630678"/>